<evidence type="ECO:0000259" key="2">
    <source>
        <dbReference type="Pfam" id="PF25560"/>
    </source>
</evidence>
<feature type="compositionally biased region" description="Gly residues" evidence="1">
    <location>
        <begin position="131"/>
        <end position="143"/>
    </location>
</feature>
<name>A0AAJ0BGV4_9PEZI</name>
<evidence type="ECO:0000313" key="4">
    <source>
        <dbReference type="Proteomes" id="UP001239445"/>
    </source>
</evidence>
<comment type="caution">
    <text evidence="3">The sequence shown here is derived from an EMBL/GenBank/DDBJ whole genome shotgun (WGS) entry which is preliminary data.</text>
</comment>
<feature type="compositionally biased region" description="Polar residues" evidence="1">
    <location>
        <begin position="228"/>
        <end position="240"/>
    </location>
</feature>
<dbReference type="Proteomes" id="UP001239445">
    <property type="component" value="Unassembled WGS sequence"/>
</dbReference>
<dbReference type="InterPro" id="IPR057692">
    <property type="entry name" value="DUF7932"/>
</dbReference>
<feature type="domain" description="DUF7932" evidence="2">
    <location>
        <begin position="263"/>
        <end position="392"/>
    </location>
</feature>
<reference evidence="3" key="1">
    <citation type="submission" date="2023-06" db="EMBL/GenBank/DDBJ databases">
        <title>Genome-scale phylogeny and comparative genomics of the fungal order Sordariales.</title>
        <authorList>
            <consortium name="Lawrence Berkeley National Laboratory"/>
            <person name="Hensen N."/>
            <person name="Bonometti L."/>
            <person name="Westerberg I."/>
            <person name="Brannstrom I.O."/>
            <person name="Guillou S."/>
            <person name="Cros-Aarteil S."/>
            <person name="Calhoun S."/>
            <person name="Haridas S."/>
            <person name="Kuo A."/>
            <person name="Mondo S."/>
            <person name="Pangilinan J."/>
            <person name="Riley R."/>
            <person name="Labutti K."/>
            <person name="Andreopoulos B."/>
            <person name="Lipzen A."/>
            <person name="Chen C."/>
            <person name="Yanf M."/>
            <person name="Daum C."/>
            <person name="Ng V."/>
            <person name="Clum A."/>
            <person name="Steindorff A."/>
            <person name="Ohm R."/>
            <person name="Martin F."/>
            <person name="Silar P."/>
            <person name="Natvig D."/>
            <person name="Lalanne C."/>
            <person name="Gautier V."/>
            <person name="Ament-Velasquez S.L."/>
            <person name="Kruys A."/>
            <person name="Hutchinson M.I."/>
            <person name="Powell A.J."/>
            <person name="Barry K."/>
            <person name="Miller A.N."/>
            <person name="Grigoriev I.V."/>
            <person name="Debuchy R."/>
            <person name="Gladieux P."/>
            <person name="Thoren M.H."/>
            <person name="Johannesson H."/>
        </authorList>
    </citation>
    <scope>NUCLEOTIDE SEQUENCE</scope>
    <source>
        <strain evidence="3">PSN4</strain>
    </source>
</reference>
<keyword evidence="4" id="KW-1185">Reference proteome</keyword>
<gene>
    <name evidence="3" type="ORF">QBC47DRAFT_445279</name>
</gene>
<feature type="compositionally biased region" description="Basic and acidic residues" evidence="1">
    <location>
        <begin position="112"/>
        <end position="126"/>
    </location>
</feature>
<feature type="compositionally biased region" description="Basic and acidic residues" evidence="1">
    <location>
        <begin position="195"/>
        <end position="205"/>
    </location>
</feature>
<organism evidence="3 4">
    <name type="scientific">Echria macrotheca</name>
    <dbReference type="NCBI Taxonomy" id="438768"/>
    <lineage>
        <taxon>Eukaryota</taxon>
        <taxon>Fungi</taxon>
        <taxon>Dikarya</taxon>
        <taxon>Ascomycota</taxon>
        <taxon>Pezizomycotina</taxon>
        <taxon>Sordariomycetes</taxon>
        <taxon>Sordariomycetidae</taxon>
        <taxon>Sordariales</taxon>
        <taxon>Schizotheciaceae</taxon>
        <taxon>Echria</taxon>
    </lineage>
</organism>
<feature type="region of interest" description="Disordered" evidence="1">
    <location>
        <begin position="93"/>
        <end position="143"/>
    </location>
</feature>
<feature type="region of interest" description="Disordered" evidence="1">
    <location>
        <begin position="1"/>
        <end position="50"/>
    </location>
</feature>
<feature type="region of interest" description="Disordered" evidence="1">
    <location>
        <begin position="176"/>
        <end position="240"/>
    </location>
</feature>
<dbReference type="EMBL" id="MU839832">
    <property type="protein sequence ID" value="KAK1756592.1"/>
    <property type="molecule type" value="Genomic_DNA"/>
</dbReference>
<proteinExistence type="predicted"/>
<dbReference type="AlphaFoldDB" id="A0AAJ0BGV4"/>
<evidence type="ECO:0000256" key="1">
    <source>
        <dbReference type="SAM" id="MobiDB-lite"/>
    </source>
</evidence>
<feature type="compositionally biased region" description="Gly residues" evidence="1">
    <location>
        <begin position="95"/>
        <end position="111"/>
    </location>
</feature>
<evidence type="ECO:0000313" key="3">
    <source>
        <dbReference type="EMBL" id="KAK1756592.1"/>
    </source>
</evidence>
<feature type="compositionally biased region" description="Gly residues" evidence="1">
    <location>
        <begin position="176"/>
        <end position="194"/>
    </location>
</feature>
<sequence length="1044" mass="112201">MDAREIKQIDTSGRNGLPAPEFWDKRPAEAPVGQPGLHGRSAGTPTAGAPATDIRLRVGYSGDEPGVVQVVGEGAHTGQKWKIFREEKLLLNAKGGDGGAGGRGEDGQAGGRGRDGRDATRHRNGENGDDGAPGGNGGYGSSGADGAAGGNVFITVQDQDTDMLMPLLFDVRGGAGGISGHHGQPGDGGVGGRGGEGHAWTEKHSNSVSAHTRPGGSNGRNAPPGHMPSTNLTAGKSGPNGSVQIKVIRGDLTEATYPGVYMLHVVSFDIIDENEDGINEPGEHILVHNIRVRNSGGMPSPEQRSIQLLIQGTQFLDPVVSEPLQLPMGIQPGQEVTIPGVLRAFIREEWAEKPLGQALRYEERVSLVAFFNERLSRPLPNFSGATVVYIQYPLTVDPPRYHDCVSKGNAVRFSWTLHNNSTKSYGIDGILRRAAATRLADPYHFFNLIHATDENPREALDEIPELEPNSVMTIEQDFRVDDDAFEFSDGFLTLELMLSDPITGKLRPVMKHQMHMQISGVYSLSPNPSCLLVVNAKTPNYAIHQIITLIRHGLHTSLDIFNLSLTGSYTSPVTGQNVLNSYEGKSVIIFGNAFPFFDVGSCSPWDILDHSDAGRLMQSRTNLLFAAVDDWAGLSAWVSKAAFPNAGAASFPVALETTKGLVAELKQTVKADGATHRVPVKKGMFGSLQSTSEGAAKKAAKMLNKNMPLRRFVAMPDTAALEKPGTEGGIFVCEGAPKNANMWACAGPFAPSTPGTHDMSDYHRYFIVACLPFEVRTRMFWNMAGRPTKESFIDCSALYAGLGGFCTAPPGTPAMVSSKILSALCLSIQFTLTSEIYRFTSTRPRFPDPIPSKEKLLHLTLTRHFLEAAPSHPQIYDTTTPTAQLLTSTLGALHALANPLGAWQSIKSAFSWLGNRKGQLTSQFNTQLFAALNAAASDPDAAAALKKEVLARSKQVKTGIISNRGPKRFYDFGKGELAGWVGYEAASQMPGMVDLMCEVEPDSKALGVAELVAYAGECEARGQRIRYLVGVADGKLREILNRED</sequence>
<protein>
    <recommendedName>
        <fullName evidence="2">DUF7932 domain-containing protein</fullName>
    </recommendedName>
</protein>
<accession>A0AAJ0BGV4</accession>
<dbReference type="Pfam" id="PF25560">
    <property type="entry name" value="DUF7932"/>
    <property type="match status" value="1"/>
</dbReference>